<feature type="domain" description="PDZ" evidence="3">
    <location>
        <begin position="321"/>
        <end position="400"/>
    </location>
</feature>
<dbReference type="Proteomes" id="UP001303046">
    <property type="component" value="Unassembled WGS sequence"/>
</dbReference>
<feature type="compositionally biased region" description="Basic and acidic residues" evidence="1">
    <location>
        <begin position="920"/>
        <end position="931"/>
    </location>
</feature>
<evidence type="ECO:0000259" key="3">
    <source>
        <dbReference type="PROSITE" id="PS50106"/>
    </source>
</evidence>
<feature type="compositionally biased region" description="Basic and acidic residues" evidence="1">
    <location>
        <begin position="1069"/>
        <end position="1080"/>
    </location>
</feature>
<dbReference type="InterPro" id="IPR027417">
    <property type="entry name" value="P-loop_NTPase"/>
</dbReference>
<dbReference type="Gene3D" id="2.60.220.30">
    <property type="match status" value="1"/>
</dbReference>
<evidence type="ECO:0008006" key="7">
    <source>
        <dbReference type="Google" id="ProtNLM"/>
    </source>
</evidence>
<dbReference type="InterPro" id="IPR036034">
    <property type="entry name" value="PDZ_sf"/>
</dbReference>
<evidence type="ECO:0000259" key="2">
    <source>
        <dbReference type="PROSITE" id="PS50052"/>
    </source>
</evidence>
<dbReference type="CDD" id="cd06729">
    <property type="entry name" value="PDZ3_ZO1-like_domain"/>
    <property type="match status" value="1"/>
</dbReference>
<dbReference type="SUPFAM" id="SSF52540">
    <property type="entry name" value="P-loop containing nucleoside triphosphate hydrolases"/>
    <property type="match status" value="1"/>
</dbReference>
<dbReference type="CDD" id="cd06728">
    <property type="entry name" value="PDZ2_ZO1-like_ds"/>
    <property type="match status" value="1"/>
</dbReference>
<dbReference type="InterPro" id="IPR001478">
    <property type="entry name" value="PDZ"/>
</dbReference>
<feature type="compositionally biased region" description="Polar residues" evidence="1">
    <location>
        <begin position="832"/>
        <end position="846"/>
    </location>
</feature>
<gene>
    <name evidence="5" type="primary">Necator_chrI.g3385</name>
    <name evidence="5" type="ORF">RB195_007256</name>
</gene>
<keyword evidence="6" id="KW-1185">Reference proteome</keyword>
<dbReference type="EMBL" id="JAVFWL010000001">
    <property type="protein sequence ID" value="KAK6730671.1"/>
    <property type="molecule type" value="Genomic_DNA"/>
</dbReference>
<feature type="region of interest" description="Disordered" evidence="1">
    <location>
        <begin position="920"/>
        <end position="1083"/>
    </location>
</feature>
<feature type="domain" description="Guanylate kinase-like" evidence="2">
    <location>
        <begin position="593"/>
        <end position="692"/>
    </location>
</feature>
<feature type="compositionally biased region" description="Polar residues" evidence="1">
    <location>
        <begin position="1018"/>
        <end position="1037"/>
    </location>
</feature>
<dbReference type="PROSITE" id="PS50052">
    <property type="entry name" value="GUANYLATE_KINASE_2"/>
    <property type="match status" value="1"/>
</dbReference>
<dbReference type="Gene3D" id="3.40.50.300">
    <property type="entry name" value="P-loop containing nucleotide triphosphate hydrolases"/>
    <property type="match status" value="1"/>
</dbReference>
<evidence type="ECO:0000259" key="4">
    <source>
        <dbReference type="PROSITE" id="PS51145"/>
    </source>
</evidence>
<name>A0ABR1BWC2_NECAM</name>
<dbReference type="SMART" id="SM00072">
    <property type="entry name" value="GuKc"/>
    <property type="match status" value="1"/>
</dbReference>
<feature type="region of interest" description="Disordered" evidence="1">
    <location>
        <begin position="487"/>
        <end position="514"/>
    </location>
</feature>
<dbReference type="PROSITE" id="PS50106">
    <property type="entry name" value="PDZ"/>
    <property type="match status" value="3"/>
</dbReference>
<reference evidence="5 6" key="1">
    <citation type="submission" date="2023-08" db="EMBL/GenBank/DDBJ databases">
        <title>A Necator americanus chromosomal reference genome.</title>
        <authorList>
            <person name="Ilik V."/>
            <person name="Petrzelkova K.J."/>
            <person name="Pardy F."/>
            <person name="Fuh T."/>
            <person name="Niatou-Singa F.S."/>
            <person name="Gouil Q."/>
            <person name="Baker L."/>
            <person name="Ritchie M.E."/>
            <person name="Jex A.R."/>
            <person name="Gazzola D."/>
            <person name="Li H."/>
            <person name="Toshio Fujiwara R."/>
            <person name="Zhan B."/>
            <person name="Aroian R.V."/>
            <person name="Pafco B."/>
            <person name="Schwarz E.M."/>
        </authorList>
    </citation>
    <scope>NUCLEOTIDE SEQUENCE [LARGE SCALE GENOMIC DNA]</scope>
    <source>
        <strain evidence="5 6">Aroian</strain>
        <tissue evidence="5">Whole animal</tissue>
    </source>
</reference>
<feature type="compositionally biased region" description="Polar residues" evidence="1">
    <location>
        <begin position="951"/>
        <end position="964"/>
    </location>
</feature>
<comment type="caution">
    <text evidence="5">The sequence shown here is derived from an EMBL/GenBank/DDBJ whole genome shotgun (WGS) entry which is preliminary data.</text>
</comment>
<evidence type="ECO:0000313" key="6">
    <source>
        <dbReference type="Proteomes" id="UP001303046"/>
    </source>
</evidence>
<feature type="domain" description="ZU5" evidence="4">
    <location>
        <begin position="1094"/>
        <end position="1229"/>
    </location>
</feature>
<dbReference type="SMART" id="SM00228">
    <property type="entry name" value="PDZ"/>
    <property type="match status" value="3"/>
</dbReference>
<feature type="region of interest" description="Disordered" evidence="1">
    <location>
        <begin position="232"/>
        <end position="263"/>
    </location>
</feature>
<evidence type="ECO:0000256" key="1">
    <source>
        <dbReference type="SAM" id="MobiDB-lite"/>
    </source>
</evidence>
<proteinExistence type="predicted"/>
<dbReference type="SUPFAM" id="SSF50156">
    <property type="entry name" value="PDZ domain-like"/>
    <property type="match status" value="3"/>
</dbReference>
<feature type="domain" description="PDZ" evidence="3">
    <location>
        <begin position="36"/>
        <end position="111"/>
    </location>
</feature>
<feature type="compositionally biased region" description="Low complexity" evidence="1">
    <location>
        <begin position="1038"/>
        <end position="1060"/>
    </location>
</feature>
<dbReference type="SMART" id="SM00218">
    <property type="entry name" value="ZU5"/>
    <property type="match status" value="1"/>
</dbReference>
<evidence type="ECO:0000313" key="5">
    <source>
        <dbReference type="EMBL" id="KAK6730671.1"/>
    </source>
</evidence>
<dbReference type="Pfam" id="PF00791">
    <property type="entry name" value="ZU5"/>
    <property type="match status" value="1"/>
</dbReference>
<dbReference type="Pfam" id="PF00595">
    <property type="entry name" value="PDZ"/>
    <property type="match status" value="3"/>
</dbReference>
<dbReference type="PANTHER" id="PTHR13865:SF28">
    <property type="entry name" value="POLYCHAETOID, ISOFORM O"/>
    <property type="match status" value="1"/>
</dbReference>
<dbReference type="InterPro" id="IPR008144">
    <property type="entry name" value="Guanylate_kin-like_dom"/>
</dbReference>
<dbReference type="Gene3D" id="2.30.30.40">
    <property type="entry name" value="SH3 Domains"/>
    <property type="match status" value="1"/>
</dbReference>
<dbReference type="PANTHER" id="PTHR13865">
    <property type="entry name" value="TIGHT JUNCTION PROTEIN"/>
    <property type="match status" value="1"/>
</dbReference>
<feature type="region of interest" description="Disordered" evidence="1">
    <location>
        <begin position="795"/>
        <end position="885"/>
    </location>
</feature>
<protein>
    <recommendedName>
        <fullName evidence="7">PDZ/DHR/GLGF domain protein</fullName>
    </recommendedName>
</protein>
<dbReference type="Pfam" id="PF00625">
    <property type="entry name" value="Guanylate_kin"/>
    <property type="match status" value="1"/>
</dbReference>
<accession>A0ABR1BWC2</accession>
<feature type="compositionally biased region" description="Basic and acidic residues" evidence="1">
    <location>
        <begin position="847"/>
        <end position="856"/>
    </location>
</feature>
<dbReference type="CDD" id="cd06727">
    <property type="entry name" value="PDZ1_ZO1-like"/>
    <property type="match status" value="1"/>
</dbReference>
<feature type="compositionally biased region" description="Polar residues" evidence="1">
    <location>
        <begin position="233"/>
        <end position="253"/>
    </location>
</feature>
<dbReference type="InterPro" id="IPR008145">
    <property type="entry name" value="GK/Ca_channel_bsu"/>
</dbReference>
<feature type="domain" description="PDZ" evidence="3">
    <location>
        <begin position="135"/>
        <end position="213"/>
    </location>
</feature>
<organism evidence="5 6">
    <name type="scientific">Necator americanus</name>
    <name type="common">Human hookworm</name>
    <dbReference type="NCBI Taxonomy" id="51031"/>
    <lineage>
        <taxon>Eukaryota</taxon>
        <taxon>Metazoa</taxon>
        <taxon>Ecdysozoa</taxon>
        <taxon>Nematoda</taxon>
        <taxon>Chromadorea</taxon>
        <taxon>Rhabditida</taxon>
        <taxon>Rhabditina</taxon>
        <taxon>Rhabditomorpha</taxon>
        <taxon>Strongyloidea</taxon>
        <taxon>Ancylostomatidae</taxon>
        <taxon>Bunostominae</taxon>
        <taxon>Necator</taxon>
    </lineage>
</organism>
<dbReference type="PROSITE" id="PS51145">
    <property type="entry name" value="ZU5"/>
    <property type="match status" value="1"/>
</dbReference>
<sequence length="1340" mass="146569">MHGSLPPSAPDEVLVAPVSDELDEMSVGCTSWQLLSVSLHRAVTLGFGIAVSGGRDNPHFTSGDPAVVISDVVPNGPAWGLLQVNDRILSANGVSFESIDYSTAVDIIKNAEHINMIVKRRVAVPIMEFEQRTLKFTLSKSRKKDDFGIVLGCKFYIKEIRNPKLAEKDPGLREGDSVLRINGQSVEGSTLEEVNKWLERSREKLCLVIQRDVRRGSSRWPSQNTVYERVGSVSATPRHSPSPMLQHQPLSQRSSHEYINSPRWRDGNLIDERRVSSPAVSTFPANTHAAQAQSTPFPVPMGEYEYYSRQKPKPDQNGVRTVTFRKVGGSVGIRVIGGNEVGIFVSAVAADSPAALHGVCCGDRIVEVNGRPMRGITRESAVQLLLALDDHVSLRLEHARQDFEHVRNSQLGDNFYIRSHFTKEKKSSPLELSVSDGDIFHVTDTLFGGTVGLWQAARVYSANANKGEPPKGVIPNQSTAESIAREQRRLGESKGRGGTLLRRKLESRRTKSLPKNVLADPAELSSSIPPPAYERVALNTPSFHRPVVLFGPLADVARSHLLSQFPNRFAEPSASDYCGGGGAGGGSGGGVIRLAALDSVIAAGKHCVLDISLESVERLQLAQYAPIVVLIDVDGRSRIREIRKKLNAPHLSSRKLADQAAQIKKHHAHLLSATVDATNEEAWFDALRDLVIHLQQRRLWMPEFPPNLPLEDVLLFPLSSKGINYDSDMESSKGDYGDYCMRREDSTTRGGPPAATMTRSIYDWDNSQSMGASSIIDSPHSSELTRTGPIGWVTLPRRGAAESSVDAPAKPHRGMTNVDVRPTNTEKRGSLPANNGGPSTHTSSSASRDETPHSPVKEPSSSSSQLTNGHELPNGRQPNSPGYYHVKQLLNDDSLYHDARLANEIANVRLREEARLRDDRVRGEQRLHDRPQVPLQPPNPDMYSPREEKPQPQTVSFGNHQSLADSGAPPNRFPRGSSQPVSRPTIAPKPHVYTEGVVRNRWQDSATPEPISRMDSPSIASNGLSVAQSPRPQEQPRSNGSNGYTNGNSSTSTNGNGQTSLIERNGSPRKGDVNIHHENQSTDVANVEEPTIVEETNAVIGNDGGVLNCPASGVELRIPKGAIPPGETHEIYVKVCRDGESPPIDKSKGETLLSPLVMCGPQGLTFLTPCELRLPHSGPVDGDGQWSFSLKAGEGGEWQQMDVQPQKTAGSSDKHHVFGTEAPSELSVRAWFQRFKAGNQKLEDEPRSGRPTAISLDELKNLVEQHPYEGVRYFAASLGRSLSTVSNGLRYLGMVKKLGQWLPHAFSDGNRQGRPDICTQLLSRSRRFGWLDTIVTGDEK</sequence>
<dbReference type="InterPro" id="IPR000906">
    <property type="entry name" value="ZU5_dom"/>
</dbReference>
<dbReference type="Gene3D" id="2.30.42.10">
    <property type="match status" value="3"/>
</dbReference>